<evidence type="ECO:0000313" key="4">
    <source>
        <dbReference type="Proteomes" id="UP000236161"/>
    </source>
</evidence>
<dbReference type="OrthoDB" id="786029at2759"/>
<accession>A0A2I0A671</accession>
<name>A0A2I0A671_9ASPA</name>
<dbReference type="PANTHER" id="PTHR47867:SF1">
    <property type="entry name" value="ADENINE NUCLEOTIDE ALPHA HYDROLASES-LIKE SUPERFAMILY PROTEIN"/>
    <property type="match status" value="1"/>
</dbReference>
<sequence>MPSLPPEKAIKKLKSAGESVPAAAMDSASRRGQSPAKRRVMVVADPGRESAAALQWALSHAILDQDDLILLHVEPAGGSRRGGPLSAFLRRPASLGPGGGTSGSIHHHYPGVSSLSLSSISLSSTSPATSSAGSTCNASSAGVGEGAEYEFLEAMRAACEAAQPKIRVQIERVEMEGRDKAAAILSQTKTLGVDLLVIGQRRPSSSFLGCRLSGSISGKGLDMAEFLIEHCKCLCVGVQKKGQNAGYLLNTKTHKNFWLLA</sequence>
<protein>
    <recommendedName>
        <fullName evidence="2">UspA domain-containing protein</fullName>
    </recommendedName>
</protein>
<keyword evidence="4" id="KW-1185">Reference proteome</keyword>
<proteinExistence type="predicted"/>
<dbReference type="PANTHER" id="PTHR47867">
    <property type="entry name" value="ADENINE NUCLEOTIDE ALPHA HYDROLASES-LIKE SUPERFAMILY PROTEIN"/>
    <property type="match status" value="1"/>
</dbReference>
<dbReference type="SUPFAM" id="SSF52402">
    <property type="entry name" value="Adenine nucleotide alpha hydrolases-like"/>
    <property type="match status" value="1"/>
</dbReference>
<gene>
    <name evidence="3" type="ORF">AXF42_Ash007689</name>
</gene>
<dbReference type="CDD" id="cd00293">
    <property type="entry name" value="USP-like"/>
    <property type="match status" value="1"/>
</dbReference>
<reference evidence="3 4" key="1">
    <citation type="journal article" date="2017" name="Nature">
        <title>The Apostasia genome and the evolution of orchids.</title>
        <authorList>
            <person name="Zhang G.Q."/>
            <person name="Liu K.W."/>
            <person name="Li Z."/>
            <person name="Lohaus R."/>
            <person name="Hsiao Y.Y."/>
            <person name="Niu S.C."/>
            <person name="Wang J.Y."/>
            <person name="Lin Y.C."/>
            <person name="Xu Q."/>
            <person name="Chen L.J."/>
            <person name="Yoshida K."/>
            <person name="Fujiwara S."/>
            <person name="Wang Z.W."/>
            <person name="Zhang Y.Q."/>
            <person name="Mitsuda N."/>
            <person name="Wang M."/>
            <person name="Liu G.H."/>
            <person name="Pecoraro L."/>
            <person name="Huang H.X."/>
            <person name="Xiao X.J."/>
            <person name="Lin M."/>
            <person name="Wu X.Y."/>
            <person name="Wu W.L."/>
            <person name="Chen Y.Y."/>
            <person name="Chang S.B."/>
            <person name="Sakamoto S."/>
            <person name="Ohme-Takagi M."/>
            <person name="Yagi M."/>
            <person name="Zeng S.J."/>
            <person name="Shen C.Y."/>
            <person name="Yeh C.M."/>
            <person name="Luo Y.B."/>
            <person name="Tsai W.C."/>
            <person name="Van de Peer Y."/>
            <person name="Liu Z.J."/>
        </authorList>
    </citation>
    <scope>NUCLEOTIDE SEQUENCE [LARGE SCALE GENOMIC DNA]</scope>
    <source>
        <strain evidence="4">cv. Shenzhen</strain>
        <tissue evidence="3">Stem</tissue>
    </source>
</reference>
<dbReference type="Pfam" id="PF00582">
    <property type="entry name" value="Usp"/>
    <property type="match status" value="1"/>
</dbReference>
<evidence type="ECO:0000259" key="2">
    <source>
        <dbReference type="Pfam" id="PF00582"/>
    </source>
</evidence>
<dbReference type="EMBL" id="KZ452015">
    <property type="protein sequence ID" value="PKA51032.1"/>
    <property type="molecule type" value="Genomic_DNA"/>
</dbReference>
<evidence type="ECO:0000256" key="1">
    <source>
        <dbReference type="SAM" id="MobiDB-lite"/>
    </source>
</evidence>
<feature type="region of interest" description="Disordered" evidence="1">
    <location>
        <begin position="12"/>
        <end position="38"/>
    </location>
</feature>
<dbReference type="AlphaFoldDB" id="A0A2I0A671"/>
<evidence type="ECO:0000313" key="3">
    <source>
        <dbReference type="EMBL" id="PKA51032.1"/>
    </source>
</evidence>
<dbReference type="STRING" id="1088818.A0A2I0A671"/>
<dbReference type="InterPro" id="IPR006016">
    <property type="entry name" value="UspA"/>
</dbReference>
<dbReference type="Gene3D" id="3.40.50.620">
    <property type="entry name" value="HUPs"/>
    <property type="match status" value="1"/>
</dbReference>
<organism evidence="3 4">
    <name type="scientific">Apostasia shenzhenica</name>
    <dbReference type="NCBI Taxonomy" id="1088818"/>
    <lineage>
        <taxon>Eukaryota</taxon>
        <taxon>Viridiplantae</taxon>
        <taxon>Streptophyta</taxon>
        <taxon>Embryophyta</taxon>
        <taxon>Tracheophyta</taxon>
        <taxon>Spermatophyta</taxon>
        <taxon>Magnoliopsida</taxon>
        <taxon>Liliopsida</taxon>
        <taxon>Asparagales</taxon>
        <taxon>Orchidaceae</taxon>
        <taxon>Apostasioideae</taxon>
        <taxon>Apostasia</taxon>
    </lineage>
</organism>
<dbReference type="InterPro" id="IPR014729">
    <property type="entry name" value="Rossmann-like_a/b/a_fold"/>
</dbReference>
<dbReference type="Proteomes" id="UP000236161">
    <property type="component" value="Unassembled WGS sequence"/>
</dbReference>
<feature type="domain" description="UspA" evidence="2">
    <location>
        <begin position="146"/>
        <end position="218"/>
    </location>
</feature>